<dbReference type="Pfam" id="PF13183">
    <property type="entry name" value="Fer4_8"/>
    <property type="match status" value="1"/>
</dbReference>
<dbReference type="EMBL" id="CP000493">
    <property type="protein sequence ID" value="ABM80849.1"/>
    <property type="molecule type" value="Genomic_DNA"/>
</dbReference>
<proteinExistence type="predicted"/>
<protein>
    <submittedName>
        <fullName evidence="9">Universally conserved protein</fullName>
    </submittedName>
</protein>
<dbReference type="GO" id="GO:0046872">
    <property type="term" value="F:metal ion binding"/>
    <property type="evidence" value="ECO:0007669"/>
    <property type="project" value="UniProtKB-KW"/>
</dbReference>
<sequence>MNIGYGRVARELIDEARMLAEEYHRACIGCLLCTPGCVSYRALGAARYSPPRRLRAAYHVLVKGSPTSEDIETIYTCTMCGACTILCPYGIEVWRVVLAARIKLSIEGKQPQSLQEIARNIVRGHSFTPNPEAPKKLLLSIAEKVGVPVDEPADYLYIPSPFETTIYPDILEDALTVLKKAGYSIAVSTKALDLGGNAAFDAARPDVALNALANVINTAEELGVRGIVLSGCGADHKLLLLAKHYSWLTSNMEAVNIYELIHQHIRMSGGGRGENNKDRLLFPSCGFARFERESYPSVKALTHAKPPRDKPPYTLCCGGGGGLNYLREQPLATLRNRIYEWRIRNLCKGCKAREIVTPCIKCYTVLRHGVLLAKLYGKVKVTHLVQAVRRQHSKEPSRANTPQASNSPG</sequence>
<dbReference type="InterPro" id="IPR017896">
    <property type="entry name" value="4Fe4S_Fe-S-bd"/>
</dbReference>
<feature type="region of interest" description="Disordered" evidence="7">
    <location>
        <begin position="389"/>
        <end position="409"/>
    </location>
</feature>
<dbReference type="eggNOG" id="arCOG00333">
    <property type="taxonomic scope" value="Archaea"/>
</dbReference>
<dbReference type="PROSITE" id="PS51379">
    <property type="entry name" value="4FE4S_FER_2"/>
    <property type="match status" value="1"/>
</dbReference>
<dbReference type="Proteomes" id="UP000002593">
    <property type="component" value="Chromosome"/>
</dbReference>
<organism evidence="9 10">
    <name type="scientific">Hyperthermus butylicus (strain DSM 5456 / JCM 9403 / PLM1-5)</name>
    <dbReference type="NCBI Taxonomy" id="415426"/>
    <lineage>
        <taxon>Archaea</taxon>
        <taxon>Thermoproteota</taxon>
        <taxon>Thermoprotei</taxon>
        <taxon>Desulfurococcales</taxon>
        <taxon>Pyrodictiaceae</taxon>
        <taxon>Hyperthermus</taxon>
    </lineage>
</organism>
<keyword evidence="10" id="KW-1185">Reference proteome</keyword>
<dbReference type="InterPro" id="IPR017900">
    <property type="entry name" value="4Fe4S_Fe_S_CS"/>
</dbReference>
<dbReference type="STRING" id="415426.Hbut_1002"/>
<dbReference type="PANTHER" id="PTHR43551:SF1">
    <property type="entry name" value="HETERODISULFIDE REDUCTASE"/>
    <property type="match status" value="1"/>
</dbReference>
<dbReference type="AlphaFoldDB" id="A2BLI8"/>
<dbReference type="PROSITE" id="PS00198">
    <property type="entry name" value="4FE4S_FER_1"/>
    <property type="match status" value="1"/>
</dbReference>
<keyword evidence="1" id="KW-0813">Transport</keyword>
<keyword evidence="5" id="KW-0408">Iron</keyword>
<keyword evidence="6" id="KW-0411">Iron-sulfur</keyword>
<evidence type="ECO:0000313" key="9">
    <source>
        <dbReference type="EMBL" id="ABM80849.1"/>
    </source>
</evidence>
<evidence type="ECO:0000256" key="5">
    <source>
        <dbReference type="ARBA" id="ARBA00023004"/>
    </source>
</evidence>
<dbReference type="HOGENOM" id="CLU_023081_6_0_2"/>
<feature type="domain" description="4Fe-4S ferredoxin-type" evidence="8">
    <location>
        <begin position="67"/>
        <end position="97"/>
    </location>
</feature>
<evidence type="ECO:0000256" key="3">
    <source>
        <dbReference type="ARBA" id="ARBA00022723"/>
    </source>
</evidence>
<feature type="compositionally biased region" description="Polar residues" evidence="7">
    <location>
        <begin position="398"/>
        <end position="409"/>
    </location>
</feature>
<name>A2BLI8_HYPBU</name>
<reference evidence="9 10" key="1">
    <citation type="journal article" date="2007" name="Archaea">
        <title>The genome of Hyperthermus butylicus: a sulfur-reducing, peptide fermenting, neutrophilic Crenarchaeote growing up to 108 degrees C.</title>
        <authorList>
            <person name="Brugger K."/>
            <person name="Chen L."/>
            <person name="Stark M."/>
            <person name="Zibat A."/>
            <person name="Redder P."/>
            <person name="Ruepp A."/>
            <person name="Awayez M."/>
            <person name="She Q."/>
            <person name="Garrett R.A."/>
            <person name="Klenk H.P."/>
        </authorList>
    </citation>
    <scope>NUCLEOTIDE SEQUENCE [LARGE SCALE GENOMIC DNA]</scope>
    <source>
        <strain evidence="10">DSM 5456 / JCM 9403 / PLM1-5</strain>
    </source>
</reference>
<evidence type="ECO:0000313" key="10">
    <source>
        <dbReference type="Proteomes" id="UP000002593"/>
    </source>
</evidence>
<evidence type="ECO:0000256" key="7">
    <source>
        <dbReference type="SAM" id="MobiDB-lite"/>
    </source>
</evidence>
<keyword evidence="4" id="KW-0249">Electron transport</keyword>
<dbReference type="InterPro" id="IPR009051">
    <property type="entry name" value="Helical_ferredxn"/>
</dbReference>
<dbReference type="PANTHER" id="PTHR43551">
    <property type="entry name" value="FUMARATE REDUCTASE IRON-SULFUR SUBUNIT"/>
    <property type="match status" value="1"/>
</dbReference>
<keyword evidence="3" id="KW-0479">Metal-binding</keyword>
<keyword evidence="2" id="KW-0004">4Fe-4S</keyword>
<evidence type="ECO:0000256" key="6">
    <source>
        <dbReference type="ARBA" id="ARBA00023014"/>
    </source>
</evidence>
<dbReference type="EnsemblBacteria" id="ABM80849">
    <property type="protein sequence ID" value="ABM80849"/>
    <property type="gene ID" value="Hbut_1002"/>
</dbReference>
<dbReference type="Gene3D" id="1.10.1060.10">
    <property type="entry name" value="Alpha-helical ferredoxin"/>
    <property type="match status" value="1"/>
</dbReference>
<dbReference type="KEGG" id="hbu:Hbut_1002"/>
<dbReference type="GO" id="GO:0051539">
    <property type="term" value="F:4 iron, 4 sulfur cluster binding"/>
    <property type="evidence" value="ECO:0007669"/>
    <property type="project" value="UniProtKB-KW"/>
</dbReference>
<evidence type="ECO:0000259" key="8">
    <source>
        <dbReference type="PROSITE" id="PS51379"/>
    </source>
</evidence>
<dbReference type="SUPFAM" id="SSF46548">
    <property type="entry name" value="alpha-helical ferredoxin"/>
    <property type="match status" value="1"/>
</dbReference>
<accession>A2BLI8</accession>
<gene>
    <name evidence="9" type="ordered locus">Hbut_1002</name>
</gene>
<evidence type="ECO:0000256" key="4">
    <source>
        <dbReference type="ARBA" id="ARBA00022982"/>
    </source>
</evidence>
<evidence type="ECO:0000256" key="2">
    <source>
        <dbReference type="ARBA" id="ARBA00022485"/>
    </source>
</evidence>
<dbReference type="GO" id="GO:0016491">
    <property type="term" value="F:oxidoreductase activity"/>
    <property type="evidence" value="ECO:0007669"/>
    <property type="project" value="UniProtKB-ARBA"/>
</dbReference>
<evidence type="ECO:0000256" key="1">
    <source>
        <dbReference type="ARBA" id="ARBA00022448"/>
    </source>
</evidence>